<reference evidence="4" key="1">
    <citation type="submission" date="2009-04" db="EMBL/GenBank/DDBJ databases">
        <authorList>
            <person name="Weinstock G."/>
            <person name="Sodergren E."/>
            <person name="Clifton S."/>
            <person name="Fulton L."/>
            <person name="Fulton B."/>
            <person name="Courtney L."/>
            <person name="Fronick C."/>
            <person name="Harrison M."/>
            <person name="Strong C."/>
            <person name="Farmer C."/>
            <person name="Delahaunty K."/>
            <person name="Markovic C."/>
            <person name="Hall O."/>
            <person name="Minx P."/>
            <person name="Tomlinson C."/>
            <person name="Mitreva M."/>
            <person name="Nelson J."/>
            <person name="Hou S."/>
            <person name="Wollam A."/>
            <person name="Pepin K.H."/>
            <person name="Johnson M."/>
            <person name="Bhonagiri V."/>
            <person name="Nash W.E."/>
            <person name="Warren W."/>
            <person name="Chinwalla A."/>
            <person name="Mardis E.R."/>
            <person name="Wilson R.K."/>
        </authorList>
    </citation>
    <scope>NUCLEOTIDE SEQUENCE [LARGE SCALE GENOMIC DNA]</scope>
    <source>
        <strain evidence="4">DSM 14600</strain>
    </source>
</reference>
<comment type="similarity">
    <text evidence="1">Belongs to the glycosyl hydrolase 3 family.</text>
</comment>
<dbReference type="SUPFAM" id="SSF51445">
    <property type="entry name" value="(Trans)glycosidases"/>
    <property type="match status" value="1"/>
</dbReference>
<dbReference type="STRING" id="626523.GCWU000342_01902"/>
<dbReference type="InterPro" id="IPR002772">
    <property type="entry name" value="Glyco_hydro_3_C"/>
</dbReference>
<keyword evidence="5" id="KW-1185">Reference proteome</keyword>
<dbReference type="InterPro" id="IPR050288">
    <property type="entry name" value="Cellulose_deg_GH3"/>
</dbReference>
<dbReference type="GO" id="GO:0004553">
    <property type="term" value="F:hydrolase activity, hydrolyzing O-glycosyl compounds"/>
    <property type="evidence" value="ECO:0007669"/>
    <property type="project" value="InterPro"/>
</dbReference>
<dbReference type="InterPro" id="IPR001764">
    <property type="entry name" value="Glyco_hydro_3_N"/>
</dbReference>
<organism evidence="4 5">
    <name type="scientific">Shuttleworthella satelles DSM 14600</name>
    <dbReference type="NCBI Taxonomy" id="626523"/>
    <lineage>
        <taxon>Bacteria</taxon>
        <taxon>Bacillati</taxon>
        <taxon>Bacillota</taxon>
        <taxon>Clostridia</taxon>
        <taxon>Lachnospirales</taxon>
        <taxon>Lachnospiraceae</taxon>
        <taxon>Shuttleworthella</taxon>
    </lineage>
</organism>
<dbReference type="HOGENOM" id="CLU_005235_2_0_9"/>
<keyword evidence="2 4" id="KW-0378">Hydrolase</keyword>
<dbReference type="PRINTS" id="PR00133">
    <property type="entry name" value="GLHYDRLASE3"/>
</dbReference>
<sequence>MVLLENNGTLPLREASGNIALYGNGARRTIKGGTGSGDVNSREIVNVEMGLEDAGYQVVTKEWIDRDCQNVAGALRQYQEKIIANLRGNGQSAIMDIFTNPFIEPAIVSVEDDDIKTDLTDTAIFVLSRNSGEGADRRLDPGQYYLFEEEVEALKKLAVAYENLILVLNVGGVIDMKEIKSIPGIDAVLLMSQAGNYGGYALADVLTGKETPSGHLTTSWPVNYEDTPIADSFSYRNGDLDDEYYTEGIYVGYRYYDSFNVTPQYPFGYGKSYTKFRLEANDIELDGDSIRLQVRIINAGDRYAGRGLAQVYVSAPAGRLEKPYQELKGYAKSALLEPGAYQDLSIEIPTRSLASYDEEKAAWILEPGDYLIRLGQHSRDSRVVARIHLGREVVTEQLSNRLPLDCRMQELSRTGVRPYSYPDEEAEIANALVLELMAEEIASRRVTYSKPPKEIPLRAARTERLTLKQVREGQICLEDFLGQLRPEELAALCVGSQRGQFGASGPQIGASSTAVAGAAGDTTSLLIDDCGVRNLVTADGPAGLRLSSSFKADTKGNVLTSGMAIPGFEFLETLAPKPEIPADAIDYYQYTTAIPIATLLAQTWDLHLIEEAGDIVGEEMEELGVDLWLAPGMNIHRSPLCGRNFEYYSEDPLITGKCAAADTLGVQRHKSAGTTIKHFAFNNQEDNRNHVNSHVSERAAREIYLRGFQIAVETAHPCSIMTSYNLINGEHTANSYDLLTAIARDEWGFDGIIMTDWGTTGSMGQLDPSGNSSERKYGDSYASGCVKAGNDLTMPGSQEDVDDILNALGKKEGEVPYPLTLAELQRAAGNMLKLILRMDRPM</sequence>
<feature type="domain" description="Fibronectin type III-like" evidence="3">
    <location>
        <begin position="307"/>
        <end position="378"/>
    </location>
</feature>
<dbReference type="Proteomes" id="UP000003494">
    <property type="component" value="Unassembled WGS sequence"/>
</dbReference>
<dbReference type="Pfam" id="PF00933">
    <property type="entry name" value="Glyco_hydro_3"/>
    <property type="match status" value="1"/>
</dbReference>
<gene>
    <name evidence="4" type="ORF">GCWU000342_01902</name>
</gene>
<dbReference type="Gene3D" id="3.20.20.300">
    <property type="entry name" value="Glycoside hydrolase, family 3, N-terminal domain"/>
    <property type="match status" value="1"/>
</dbReference>
<dbReference type="InterPro" id="IPR013783">
    <property type="entry name" value="Ig-like_fold"/>
</dbReference>
<proteinExistence type="inferred from homology"/>
<dbReference type="InterPro" id="IPR036962">
    <property type="entry name" value="Glyco_hydro_3_N_sf"/>
</dbReference>
<dbReference type="InterPro" id="IPR036881">
    <property type="entry name" value="Glyco_hydro_3_C_sf"/>
</dbReference>
<dbReference type="SUPFAM" id="SSF52279">
    <property type="entry name" value="Beta-D-glucan exohydrolase, C-terminal domain"/>
    <property type="match status" value="1"/>
</dbReference>
<dbReference type="Gene3D" id="2.60.40.10">
    <property type="entry name" value="Immunoglobulins"/>
    <property type="match status" value="1"/>
</dbReference>
<dbReference type="PANTHER" id="PTHR42715:SF10">
    <property type="entry name" value="BETA-GLUCOSIDASE"/>
    <property type="match status" value="1"/>
</dbReference>
<accession>C4GD57</accession>
<dbReference type="GO" id="GO:0005975">
    <property type="term" value="P:carbohydrate metabolic process"/>
    <property type="evidence" value="ECO:0007669"/>
    <property type="project" value="InterPro"/>
</dbReference>
<dbReference type="Pfam" id="PF01915">
    <property type="entry name" value="Glyco_hydro_3_C"/>
    <property type="match status" value="1"/>
</dbReference>
<dbReference type="EMBL" id="ACIP02000004">
    <property type="protein sequence ID" value="EEP27907.1"/>
    <property type="molecule type" value="Genomic_DNA"/>
</dbReference>
<dbReference type="AlphaFoldDB" id="C4GD57"/>
<dbReference type="PANTHER" id="PTHR42715">
    <property type="entry name" value="BETA-GLUCOSIDASE"/>
    <property type="match status" value="1"/>
</dbReference>
<evidence type="ECO:0000313" key="5">
    <source>
        <dbReference type="Proteomes" id="UP000003494"/>
    </source>
</evidence>
<dbReference type="InterPro" id="IPR017853">
    <property type="entry name" value="GH"/>
</dbReference>
<dbReference type="eggNOG" id="COG1472">
    <property type="taxonomic scope" value="Bacteria"/>
</dbReference>
<evidence type="ECO:0000259" key="3">
    <source>
        <dbReference type="SMART" id="SM01217"/>
    </source>
</evidence>
<evidence type="ECO:0000256" key="1">
    <source>
        <dbReference type="ARBA" id="ARBA00005336"/>
    </source>
</evidence>
<dbReference type="InterPro" id="IPR026891">
    <property type="entry name" value="Fn3-like"/>
</dbReference>
<name>C4GD57_9FIRM</name>
<dbReference type="Gene3D" id="3.40.50.1700">
    <property type="entry name" value="Glycoside hydrolase family 3 C-terminal domain"/>
    <property type="match status" value="1"/>
</dbReference>
<protein>
    <submittedName>
        <fullName evidence="4">Glycosyl hydrolase family 3 N-terminal domain protein</fullName>
    </submittedName>
</protein>
<evidence type="ECO:0000313" key="4">
    <source>
        <dbReference type="EMBL" id="EEP27907.1"/>
    </source>
</evidence>
<dbReference type="Pfam" id="PF14310">
    <property type="entry name" value="Fn3-like"/>
    <property type="match status" value="1"/>
</dbReference>
<dbReference type="SMART" id="SM01217">
    <property type="entry name" value="Fn3_like"/>
    <property type="match status" value="1"/>
</dbReference>
<comment type="caution">
    <text evidence="4">The sequence shown here is derived from an EMBL/GenBank/DDBJ whole genome shotgun (WGS) entry which is preliminary data.</text>
</comment>
<evidence type="ECO:0000256" key="2">
    <source>
        <dbReference type="ARBA" id="ARBA00022801"/>
    </source>
</evidence>